<dbReference type="PANTHER" id="PTHR11362">
    <property type="entry name" value="PHOSPHATIDYLETHANOLAMINE-BINDING PROTEIN"/>
    <property type="match status" value="1"/>
</dbReference>
<keyword evidence="3" id="KW-1185">Reference proteome</keyword>
<evidence type="ECO:0000256" key="1">
    <source>
        <dbReference type="SAM" id="SignalP"/>
    </source>
</evidence>
<feature type="chain" id="PRO_5039896473" description="Phosphatidylethanolamine-binding protein" evidence="1">
    <location>
        <begin position="22"/>
        <end position="212"/>
    </location>
</feature>
<reference evidence="2" key="1">
    <citation type="submission" date="2021-03" db="EMBL/GenBank/DDBJ databases">
        <title>Chromosome level genome of the anhydrobiotic midge Polypedilum vanderplanki.</title>
        <authorList>
            <person name="Yoshida Y."/>
            <person name="Kikawada T."/>
            <person name="Gusev O."/>
        </authorList>
    </citation>
    <scope>NUCLEOTIDE SEQUENCE</scope>
    <source>
        <strain evidence="2">NIAS01</strain>
        <tissue evidence="2">Whole body or cell culture</tissue>
    </source>
</reference>
<proteinExistence type="predicted"/>
<dbReference type="OrthoDB" id="2506647at2759"/>
<protein>
    <recommendedName>
        <fullName evidence="4">Phosphatidylethanolamine-binding protein</fullName>
    </recommendedName>
</protein>
<dbReference type="Proteomes" id="UP001107558">
    <property type="component" value="Chromosome 1"/>
</dbReference>
<organism evidence="2 3">
    <name type="scientific">Polypedilum vanderplanki</name>
    <name type="common">Sleeping chironomid midge</name>
    <dbReference type="NCBI Taxonomy" id="319348"/>
    <lineage>
        <taxon>Eukaryota</taxon>
        <taxon>Metazoa</taxon>
        <taxon>Ecdysozoa</taxon>
        <taxon>Arthropoda</taxon>
        <taxon>Hexapoda</taxon>
        <taxon>Insecta</taxon>
        <taxon>Pterygota</taxon>
        <taxon>Neoptera</taxon>
        <taxon>Endopterygota</taxon>
        <taxon>Diptera</taxon>
        <taxon>Nematocera</taxon>
        <taxon>Chironomoidea</taxon>
        <taxon>Chironomidae</taxon>
        <taxon>Chironominae</taxon>
        <taxon>Polypedilum</taxon>
        <taxon>Polypedilum</taxon>
    </lineage>
</organism>
<dbReference type="EMBL" id="JADBJN010000001">
    <property type="protein sequence ID" value="KAG5685018.1"/>
    <property type="molecule type" value="Genomic_DNA"/>
</dbReference>
<evidence type="ECO:0000313" key="2">
    <source>
        <dbReference type="EMBL" id="KAG5685018.1"/>
    </source>
</evidence>
<comment type="caution">
    <text evidence="2">The sequence shown here is derived from an EMBL/GenBank/DDBJ whole genome shotgun (WGS) entry which is preliminary data.</text>
</comment>
<accession>A0A9J6CRP3</accession>
<dbReference type="AlphaFoldDB" id="A0A9J6CRP3"/>
<name>A0A9J6CRP3_POLVA</name>
<dbReference type="InterPro" id="IPR035810">
    <property type="entry name" value="PEBP_euk"/>
</dbReference>
<keyword evidence="1" id="KW-0732">Signal</keyword>
<dbReference type="Pfam" id="PF01161">
    <property type="entry name" value="PBP"/>
    <property type="match status" value="1"/>
</dbReference>
<evidence type="ECO:0008006" key="4">
    <source>
        <dbReference type="Google" id="ProtNLM"/>
    </source>
</evidence>
<dbReference type="CDD" id="cd00866">
    <property type="entry name" value="PEBP_euk"/>
    <property type="match status" value="1"/>
</dbReference>
<dbReference type="SUPFAM" id="SSF49777">
    <property type="entry name" value="PEBP-like"/>
    <property type="match status" value="1"/>
</dbReference>
<dbReference type="InterPro" id="IPR036610">
    <property type="entry name" value="PEBP-like_sf"/>
</dbReference>
<dbReference type="PANTHER" id="PTHR11362:SF82">
    <property type="entry name" value="PHOSPHATIDYLETHANOLAMINE-BINDING PROTEIN 4"/>
    <property type="match status" value="1"/>
</dbReference>
<dbReference type="InterPro" id="IPR008914">
    <property type="entry name" value="PEBP"/>
</dbReference>
<gene>
    <name evidence="2" type="ORF">PVAND_014221</name>
</gene>
<sequence>MSKSLSLVLIALLSLNYYCNGASEEAQRRLREEEIIPDVLQTLPEIDFLSVFYPSNAKVELGNVLTPTQVKDKPKITFKAEEDAYYTIVMTDPDAPSRKEPSRREFRHWLVVNIPGNDISNGETIFEYIGSGPPQGTGLHRYVFLLFKQKNGKIDFEGPYVSNFSSLGRPSTSTRDLVKKYDLELKAANFYEAEYDSYVPTLHSQLSGKSGR</sequence>
<feature type="signal peptide" evidence="1">
    <location>
        <begin position="1"/>
        <end position="21"/>
    </location>
</feature>
<evidence type="ECO:0000313" key="3">
    <source>
        <dbReference type="Proteomes" id="UP001107558"/>
    </source>
</evidence>
<dbReference type="Gene3D" id="3.90.280.10">
    <property type="entry name" value="PEBP-like"/>
    <property type="match status" value="1"/>
</dbReference>